<gene>
    <name evidence="2" type="ORF">OC846_004120</name>
</gene>
<dbReference type="InterPro" id="IPR002575">
    <property type="entry name" value="Aminoglycoside_PTrfase"/>
</dbReference>
<name>A0AAN6GR19_9BASI</name>
<dbReference type="InterPro" id="IPR011009">
    <property type="entry name" value="Kinase-like_dom_sf"/>
</dbReference>
<dbReference type="SUPFAM" id="SSF56112">
    <property type="entry name" value="Protein kinase-like (PK-like)"/>
    <property type="match status" value="1"/>
</dbReference>
<comment type="caution">
    <text evidence="2">The sequence shown here is derived from an EMBL/GenBank/DDBJ whole genome shotgun (WGS) entry which is preliminary data.</text>
</comment>
<reference evidence="2" key="1">
    <citation type="journal article" date="2023" name="PhytoFront">
        <title>Draft Genome Resources of Seven Strains of Tilletia horrida, Causal Agent of Kernel Smut of Rice.</title>
        <authorList>
            <person name="Khanal S."/>
            <person name="Antony Babu S."/>
            <person name="Zhou X.G."/>
        </authorList>
    </citation>
    <scope>NUCLEOTIDE SEQUENCE</scope>
    <source>
        <strain evidence="2">TX6</strain>
    </source>
</reference>
<keyword evidence="3" id="KW-1185">Reference proteome</keyword>
<dbReference type="InterPro" id="IPR051678">
    <property type="entry name" value="AGP_Transferase"/>
</dbReference>
<evidence type="ECO:0000313" key="2">
    <source>
        <dbReference type="EMBL" id="KAK0549339.1"/>
    </source>
</evidence>
<protein>
    <recommendedName>
        <fullName evidence="1">Aminoglycoside phosphotransferase domain-containing protein</fullName>
    </recommendedName>
</protein>
<dbReference type="PANTHER" id="PTHR21310:SF56">
    <property type="entry name" value="AMINOGLYCOSIDE PHOSPHOTRANSFERASE DOMAIN-CONTAINING PROTEIN"/>
    <property type="match status" value="1"/>
</dbReference>
<evidence type="ECO:0000259" key="1">
    <source>
        <dbReference type="Pfam" id="PF01636"/>
    </source>
</evidence>
<feature type="domain" description="Aminoglycoside phosphotransferase" evidence="1">
    <location>
        <begin position="37"/>
        <end position="318"/>
    </location>
</feature>
<organism evidence="2 3">
    <name type="scientific">Tilletia horrida</name>
    <dbReference type="NCBI Taxonomy" id="155126"/>
    <lineage>
        <taxon>Eukaryota</taxon>
        <taxon>Fungi</taxon>
        <taxon>Dikarya</taxon>
        <taxon>Basidiomycota</taxon>
        <taxon>Ustilaginomycotina</taxon>
        <taxon>Exobasidiomycetes</taxon>
        <taxon>Tilletiales</taxon>
        <taxon>Tilletiaceae</taxon>
        <taxon>Tilletia</taxon>
    </lineage>
</organism>
<evidence type="ECO:0000313" key="3">
    <source>
        <dbReference type="Proteomes" id="UP001176517"/>
    </source>
</evidence>
<dbReference type="Pfam" id="PF01636">
    <property type="entry name" value="APH"/>
    <property type="match status" value="1"/>
</dbReference>
<dbReference type="AlphaFoldDB" id="A0AAN6GR19"/>
<sequence length="456" mass="50719">MSSALDGIAISDDAIRILYRARLGKEVACIAAPKDNAGGQMHKIYLVDLHDQTRTVLRISRRSAEEDRTEVEVATLAYISERSPIPIPAPKVLFWSADPKASELGRPYTAMTRLSGQTLSNLLGGPVTSDSPSTSELRAIATQVSQVQLALCSIPLPEVFGNSQSIGALQLCRSQDSSTLHEGNFTMGPFFDEYMIEQDSLQRFWSGTGATLADLNIAGPYSTWTEATSAWIKNYIFMIKTHPSLDASRSLLPRLEALVARLANSNITRAFQKDHKDAVELAHNDLHAGNILVERQPTNGPEGSTWRFSGILDWEFAASYPSFLNPRRNFLHPMTTQGELLQKRGVDGDGQIFAPEAFDIYLRSRTATEDPSGQMQRARRHALEHSRFASRLNSPEGNDEQTPLQILSMLRNYLRAITEVCVQESDNQEKVRLAQTSWTRAVLDRLDQVEAFIETV</sequence>
<dbReference type="Proteomes" id="UP001176517">
    <property type="component" value="Unassembled WGS sequence"/>
</dbReference>
<dbReference type="PANTHER" id="PTHR21310">
    <property type="entry name" value="AMINOGLYCOSIDE PHOSPHOTRANSFERASE-RELATED-RELATED"/>
    <property type="match status" value="1"/>
</dbReference>
<dbReference type="EMBL" id="JAPDMZ010000115">
    <property type="protein sequence ID" value="KAK0549339.1"/>
    <property type="molecule type" value="Genomic_DNA"/>
</dbReference>
<dbReference type="Gene3D" id="3.90.1200.10">
    <property type="match status" value="1"/>
</dbReference>
<accession>A0AAN6GR19</accession>
<proteinExistence type="predicted"/>